<dbReference type="HOGENOM" id="CLU_010194_1_1_1"/>
<dbReference type="Proteomes" id="UP000008021">
    <property type="component" value="Chromosome 9"/>
</dbReference>
<dbReference type="Pfam" id="PF13561">
    <property type="entry name" value="adh_short_C2"/>
    <property type="match status" value="1"/>
</dbReference>
<dbReference type="Gene3D" id="3.40.50.720">
    <property type="entry name" value="NAD(P)-binding Rossmann-like Domain"/>
    <property type="match status" value="2"/>
</dbReference>
<protein>
    <submittedName>
        <fullName evidence="2">Uncharacterized protein</fullName>
    </submittedName>
</protein>
<name>A0A0E0EPP4_9ORYZ</name>
<dbReference type="EnsemblPlants" id="OMERI09G01340.3">
    <property type="protein sequence ID" value="OMERI09G01340.3"/>
    <property type="gene ID" value="OMERI09G01340"/>
</dbReference>
<organism evidence="2">
    <name type="scientific">Oryza meridionalis</name>
    <dbReference type="NCBI Taxonomy" id="40149"/>
    <lineage>
        <taxon>Eukaryota</taxon>
        <taxon>Viridiplantae</taxon>
        <taxon>Streptophyta</taxon>
        <taxon>Embryophyta</taxon>
        <taxon>Tracheophyta</taxon>
        <taxon>Spermatophyta</taxon>
        <taxon>Magnoliopsida</taxon>
        <taxon>Liliopsida</taxon>
        <taxon>Poales</taxon>
        <taxon>Poaceae</taxon>
        <taxon>BOP clade</taxon>
        <taxon>Oryzoideae</taxon>
        <taxon>Oryzeae</taxon>
        <taxon>Oryzinae</taxon>
        <taxon>Oryza</taxon>
    </lineage>
</organism>
<comment type="similarity">
    <text evidence="1">Belongs to the short-chain dehydrogenases/reductases (SDR) family.</text>
</comment>
<evidence type="ECO:0000313" key="2">
    <source>
        <dbReference type="EnsemblPlants" id="OMERI09G01340.3"/>
    </source>
</evidence>
<proteinExistence type="inferred from homology"/>
<dbReference type="InterPro" id="IPR036291">
    <property type="entry name" value="NAD(P)-bd_dom_sf"/>
</dbReference>
<dbReference type="PANTHER" id="PTHR43943:SF2">
    <property type="entry name" value="DEHYDROGENASE_REDUCTASE 4"/>
    <property type="match status" value="1"/>
</dbReference>
<reference evidence="2" key="2">
    <citation type="submission" date="2018-05" db="EMBL/GenBank/DDBJ databases">
        <title>OmerRS3 (Oryza meridionalis Reference Sequence Version 3).</title>
        <authorList>
            <person name="Zhang J."/>
            <person name="Kudrna D."/>
            <person name="Lee S."/>
            <person name="Talag J."/>
            <person name="Welchert J."/>
            <person name="Wing R.A."/>
        </authorList>
    </citation>
    <scope>NUCLEOTIDE SEQUENCE [LARGE SCALE GENOMIC DNA]</scope>
    <source>
        <strain evidence="2">cv. OR44</strain>
    </source>
</reference>
<dbReference type="InterPro" id="IPR020904">
    <property type="entry name" value="Sc_DH/Rdtase_CS"/>
</dbReference>
<accession>A0A0E0EPP4</accession>
<sequence>MEVKCRRLEGKVAVVTASTQGIGLAIAERLGLEGAAVVISSRKKKNVDEAVVGLRAKGITVVGVVCHVSIPEQRKNLIDTAVKDAAAYLRKGSSVILISSITGYNPEPALSMYAVTKTALLGLTKALAAEMGPNTRVNCIAPGFVPTNFARFLTTNETIKNELIDRSTLKRLGTVEDMAAAAAFLASDDASFITAETIVVAGGTRSRL</sequence>
<dbReference type="InterPro" id="IPR002347">
    <property type="entry name" value="SDR_fam"/>
</dbReference>
<dbReference type="PROSITE" id="PS00061">
    <property type="entry name" value="ADH_SHORT"/>
    <property type="match status" value="1"/>
</dbReference>
<dbReference type="PANTHER" id="PTHR43943">
    <property type="entry name" value="DEHYDROGENASE/REDUCTASE (SDR FAMILY) MEMBER 4"/>
    <property type="match status" value="1"/>
</dbReference>
<dbReference type="PRINTS" id="PR00081">
    <property type="entry name" value="GDHRDH"/>
</dbReference>
<dbReference type="SUPFAM" id="SSF51735">
    <property type="entry name" value="NAD(P)-binding Rossmann-fold domains"/>
    <property type="match status" value="1"/>
</dbReference>
<dbReference type="Gramene" id="OMERI09G01340.3">
    <property type="protein sequence ID" value="OMERI09G01340.3"/>
    <property type="gene ID" value="OMERI09G01340"/>
</dbReference>
<keyword evidence="3" id="KW-1185">Reference proteome</keyword>
<reference evidence="2" key="1">
    <citation type="submission" date="2015-04" db="UniProtKB">
        <authorList>
            <consortium name="EnsemblPlants"/>
        </authorList>
    </citation>
    <scope>IDENTIFICATION</scope>
</reference>
<evidence type="ECO:0000256" key="1">
    <source>
        <dbReference type="ARBA" id="ARBA00006484"/>
    </source>
</evidence>
<evidence type="ECO:0000313" key="3">
    <source>
        <dbReference type="Proteomes" id="UP000008021"/>
    </source>
</evidence>
<dbReference type="AlphaFoldDB" id="A0A0E0EPP4"/>